<proteinExistence type="predicted"/>
<protein>
    <submittedName>
        <fullName evidence="1">Uncharacterized protein</fullName>
    </submittedName>
</protein>
<name>A0A511BKJ9_9PROT</name>
<keyword evidence="2" id="KW-1185">Reference proteome</keyword>
<dbReference type="EMBL" id="BJVC01000001">
    <property type="protein sequence ID" value="GEL00867.1"/>
    <property type="molecule type" value="Genomic_DNA"/>
</dbReference>
<sequence length="107" mass="11339">MTVLPDMVEFGEARRLGLRELDPGDLLDLIEAAGSVMAGEAASAWLDYAQMICSVSAIDGVPVPMPGTKDEIRALARRIGNDGLAALHPVFAEARAAEETMLDTAKN</sequence>
<dbReference type="RefSeq" id="WP_147091928.1">
    <property type="nucleotide sequence ID" value="NZ_BJVC01000001.1"/>
</dbReference>
<dbReference type="Proteomes" id="UP000321405">
    <property type="component" value="Unassembled WGS sequence"/>
</dbReference>
<gene>
    <name evidence="1" type="ORF">SSA02_00300</name>
</gene>
<accession>A0A511BKJ9</accession>
<reference evidence="1 2" key="1">
    <citation type="submission" date="2019-07" db="EMBL/GenBank/DDBJ databases">
        <title>Whole genome shotgun sequence of Swaminathania salitolerans NBRC 104436.</title>
        <authorList>
            <person name="Hosoyama A."/>
            <person name="Uohara A."/>
            <person name="Ohji S."/>
            <person name="Ichikawa N."/>
        </authorList>
    </citation>
    <scope>NUCLEOTIDE SEQUENCE [LARGE SCALE GENOMIC DNA]</scope>
    <source>
        <strain evidence="1 2">NBRC 104436</strain>
    </source>
</reference>
<organism evidence="1 2">
    <name type="scientific">Swaminathania salitolerans</name>
    <dbReference type="NCBI Taxonomy" id="182838"/>
    <lineage>
        <taxon>Bacteria</taxon>
        <taxon>Pseudomonadati</taxon>
        <taxon>Pseudomonadota</taxon>
        <taxon>Alphaproteobacteria</taxon>
        <taxon>Acetobacterales</taxon>
        <taxon>Acetobacteraceae</taxon>
        <taxon>Swaminathania</taxon>
    </lineage>
</organism>
<comment type="caution">
    <text evidence="1">The sequence shown here is derived from an EMBL/GenBank/DDBJ whole genome shotgun (WGS) entry which is preliminary data.</text>
</comment>
<evidence type="ECO:0000313" key="2">
    <source>
        <dbReference type="Proteomes" id="UP000321405"/>
    </source>
</evidence>
<dbReference type="OrthoDB" id="7273738at2"/>
<evidence type="ECO:0000313" key="1">
    <source>
        <dbReference type="EMBL" id="GEL00867.1"/>
    </source>
</evidence>
<dbReference type="AlphaFoldDB" id="A0A511BKJ9"/>